<dbReference type="EMBL" id="GEEE01019310">
    <property type="protein sequence ID" value="JAP43915.1"/>
    <property type="molecule type" value="Transcribed_RNA"/>
</dbReference>
<sequence length="185" mass="20734">MNIADKNKGDWNGHFWLISGYGWLVTANEPEIHIPISLVFIGYVHLPTVVSVALALSQNASQSPPINSAHTATHGRKIIGAAFVWNYSFLISTLFPSKPNKTIEFNLMQEDFLRSITMIYHRKFRACVKPAIDKYRPKSAELNQVVSMASPPASVGIVCDKLGSSPRFNRPNNCNSTLWAMHYWS</sequence>
<organism evidence="1">
    <name type="scientific">Schistocephalus solidus</name>
    <name type="common">Tapeworm</name>
    <dbReference type="NCBI Taxonomy" id="70667"/>
    <lineage>
        <taxon>Eukaryota</taxon>
        <taxon>Metazoa</taxon>
        <taxon>Spiralia</taxon>
        <taxon>Lophotrochozoa</taxon>
        <taxon>Platyhelminthes</taxon>
        <taxon>Cestoda</taxon>
        <taxon>Eucestoda</taxon>
        <taxon>Diphyllobothriidea</taxon>
        <taxon>Diphyllobothriidae</taxon>
        <taxon>Schistocephalus</taxon>
    </lineage>
</organism>
<accession>A0A0X3NWI9</accession>
<reference evidence="1" key="1">
    <citation type="submission" date="2016-01" db="EMBL/GenBank/DDBJ databases">
        <title>Reference transcriptome for the parasite Schistocephalus solidus: insights into the molecular evolution of parasitism.</title>
        <authorList>
            <person name="Hebert F.O."/>
            <person name="Grambauer S."/>
            <person name="Barber I."/>
            <person name="Landry C.R."/>
            <person name="Aubin-Horth N."/>
        </authorList>
    </citation>
    <scope>NUCLEOTIDE SEQUENCE</scope>
</reference>
<evidence type="ECO:0000313" key="1">
    <source>
        <dbReference type="EMBL" id="JAP43915.1"/>
    </source>
</evidence>
<dbReference type="AlphaFoldDB" id="A0A0X3NWI9"/>
<proteinExistence type="predicted"/>
<gene>
    <name evidence="1" type="ORF">TR151161</name>
</gene>
<name>A0A0X3NWI9_SCHSO</name>
<protein>
    <submittedName>
        <fullName evidence="1">Uncharacterized protein</fullName>
    </submittedName>
</protein>